<feature type="transmembrane region" description="Helical" evidence="1">
    <location>
        <begin position="202"/>
        <end position="235"/>
    </location>
</feature>
<feature type="transmembrane region" description="Helical" evidence="1">
    <location>
        <begin position="9"/>
        <end position="30"/>
    </location>
</feature>
<evidence type="ECO:0000313" key="2">
    <source>
        <dbReference type="EMBL" id="EST46661.1"/>
    </source>
</evidence>
<keyword evidence="1" id="KW-1133">Transmembrane helix</keyword>
<feature type="transmembrane region" description="Helical" evidence="1">
    <location>
        <begin position="80"/>
        <end position="98"/>
    </location>
</feature>
<feature type="transmembrane region" description="Helical" evidence="1">
    <location>
        <begin position="36"/>
        <end position="53"/>
    </location>
</feature>
<dbReference type="EMBL" id="KI546073">
    <property type="protein sequence ID" value="EST46661.1"/>
    <property type="molecule type" value="Genomic_DNA"/>
</dbReference>
<dbReference type="EMBL" id="AUWU02000007">
    <property type="protein sequence ID" value="KAH0571260.1"/>
    <property type="molecule type" value="Genomic_DNA"/>
</dbReference>
<name>V6LSL0_9EUKA</name>
<sequence>MEKFLTEDFWLVQTTIFTIFITIISMNIFIKKSYTSVLSIAFSYFFISAAILPEQSMCMNRTNLDGSFTELCFHYQKNKVMYILYFLCFYLQKIFIITPQGDFEKFNFKLNNPFINRQVTQKNLLIYLFLTIPLIPLSYFLSKDLHNFVQVQFLSSGLSTKVLFKLILQHKFDLTFYINYFTQIKDTVPLNFAEALMNPKAIFYWFTTVCLNFPGMYVLICDISSIFTLFPISLITTSQKVIARRGLKKLYIFENDYYYVHPNIALEKQYRELTSEELKLLAEISTFSLQRGIYRILNRE</sequence>
<accession>V6LSL0</accession>
<dbReference type="Proteomes" id="UP000018208">
    <property type="component" value="Unassembled WGS sequence"/>
</dbReference>
<keyword evidence="4" id="KW-1185">Reference proteome</keyword>
<organism evidence="2">
    <name type="scientific">Spironucleus salmonicida</name>
    <dbReference type="NCBI Taxonomy" id="348837"/>
    <lineage>
        <taxon>Eukaryota</taxon>
        <taxon>Metamonada</taxon>
        <taxon>Diplomonadida</taxon>
        <taxon>Hexamitidae</taxon>
        <taxon>Hexamitinae</taxon>
        <taxon>Spironucleus</taxon>
    </lineage>
</organism>
<dbReference type="VEuPathDB" id="GiardiaDB:SS50377_27561"/>
<dbReference type="AlphaFoldDB" id="V6LSL0"/>
<evidence type="ECO:0000313" key="3">
    <source>
        <dbReference type="EMBL" id="KAH0571260.1"/>
    </source>
</evidence>
<proteinExistence type="predicted"/>
<evidence type="ECO:0000256" key="1">
    <source>
        <dbReference type="SAM" id="Phobius"/>
    </source>
</evidence>
<reference evidence="3" key="2">
    <citation type="submission" date="2020-12" db="EMBL/GenBank/DDBJ databases">
        <title>New Spironucleus salmonicida genome in near-complete chromosomes.</title>
        <authorList>
            <person name="Xu F."/>
            <person name="Kurt Z."/>
            <person name="Jimenez-Gonzalez A."/>
            <person name="Astvaldsson A."/>
            <person name="Andersson J.O."/>
            <person name="Svard S.G."/>
        </authorList>
    </citation>
    <scope>NUCLEOTIDE SEQUENCE</scope>
    <source>
        <strain evidence="3">ATCC 50377</strain>
    </source>
</reference>
<reference evidence="2 3" key="1">
    <citation type="journal article" date="2014" name="PLoS Genet.">
        <title>The Genome of Spironucleus salmonicida Highlights a Fish Pathogen Adapted to Fluctuating Environments.</title>
        <authorList>
            <person name="Xu F."/>
            <person name="Jerlstrom-Hultqvist J."/>
            <person name="Einarsson E."/>
            <person name="Astvaldsson A."/>
            <person name="Svard S.G."/>
            <person name="Andersson J.O."/>
        </authorList>
    </citation>
    <scope>NUCLEOTIDE SEQUENCE</scope>
    <source>
        <strain evidence="3">ATCC 50377</strain>
    </source>
</reference>
<feature type="transmembrane region" description="Helical" evidence="1">
    <location>
        <begin position="124"/>
        <end position="141"/>
    </location>
</feature>
<evidence type="ECO:0000313" key="4">
    <source>
        <dbReference type="Proteomes" id="UP000018208"/>
    </source>
</evidence>
<keyword evidence="1" id="KW-0472">Membrane</keyword>
<gene>
    <name evidence="2" type="ORF">SS50377_13466</name>
    <name evidence="3" type="ORF">SS50377_27561</name>
</gene>
<protein>
    <submittedName>
        <fullName evidence="2">Transmembrane domain-containing protein</fullName>
    </submittedName>
</protein>
<keyword evidence="1 2" id="KW-0812">Transmembrane</keyword>